<dbReference type="Gene3D" id="1.10.520.20">
    <property type="entry name" value="N-terminal domain of the delta subunit of the F1F0-ATP synthase"/>
    <property type="match status" value="1"/>
</dbReference>
<dbReference type="Proteomes" id="UP001305702">
    <property type="component" value="Chromosome"/>
</dbReference>
<evidence type="ECO:0000313" key="10">
    <source>
        <dbReference type="Proteomes" id="UP001305702"/>
    </source>
</evidence>
<comment type="similarity">
    <text evidence="8">Belongs to the ATPase delta chain family.</text>
</comment>
<keyword evidence="3 8" id="KW-0375">Hydrogen ion transport</keyword>
<dbReference type="RefSeq" id="WP_315605329.1">
    <property type="nucleotide sequence ID" value="NZ_CP130318.1"/>
</dbReference>
<keyword evidence="8" id="KW-1003">Cell membrane</keyword>
<reference evidence="9 10" key="1">
    <citation type="submission" date="2022-02" db="EMBL/GenBank/DDBJ databases">
        <title>Paenibacillus sp. MBLB1776 Whole Genome Shotgun Sequencing.</title>
        <authorList>
            <person name="Hwang C.Y."/>
            <person name="Cho E.-S."/>
            <person name="Seo M.-J."/>
        </authorList>
    </citation>
    <scope>NUCLEOTIDE SEQUENCE [LARGE SCALE GENOMIC DNA]</scope>
    <source>
        <strain evidence="9 10">MBLB1776</strain>
    </source>
</reference>
<sequence length="183" mass="20104">MSQDTIVAKRYAKALFEVARGRNQIAQVEEELAAVVSSIRENADFRRLLEHPNLDASVKTNLLTGIYEGKVSEAVFNTLRLLVDRGRESLLPYLLNDYVKIANEELGQAKAIVTTPLPLTAEETEHIAAQFGQLTGKTIRVENVIDSSLLGGLQVRIGDRLYDGSLSGKLNRLQKTLAGSQAL</sequence>
<comment type="function">
    <text evidence="8">This protein is part of the stalk that links CF(0) to CF(1). It either transmits conformational changes from CF(0) to CF(1) or is implicated in proton conduction.</text>
</comment>
<dbReference type="InterPro" id="IPR026015">
    <property type="entry name" value="ATP_synth_OSCP/delta_N_sf"/>
</dbReference>
<dbReference type="GO" id="GO:0045259">
    <property type="term" value="C:proton-transporting ATP synthase complex"/>
    <property type="evidence" value="ECO:0007669"/>
    <property type="project" value="UniProtKB-KW"/>
</dbReference>
<evidence type="ECO:0000256" key="8">
    <source>
        <dbReference type="HAMAP-Rule" id="MF_01416"/>
    </source>
</evidence>
<dbReference type="PANTHER" id="PTHR11910">
    <property type="entry name" value="ATP SYNTHASE DELTA CHAIN"/>
    <property type="match status" value="1"/>
</dbReference>
<organism evidence="9 10">
    <name type="scientific">Paenibacillus aurantius</name>
    <dbReference type="NCBI Taxonomy" id="2918900"/>
    <lineage>
        <taxon>Bacteria</taxon>
        <taxon>Bacillati</taxon>
        <taxon>Bacillota</taxon>
        <taxon>Bacilli</taxon>
        <taxon>Bacillales</taxon>
        <taxon>Paenibacillaceae</taxon>
        <taxon>Paenibacillus</taxon>
    </lineage>
</organism>
<evidence type="ECO:0000256" key="6">
    <source>
        <dbReference type="ARBA" id="ARBA00023196"/>
    </source>
</evidence>
<evidence type="ECO:0000256" key="1">
    <source>
        <dbReference type="ARBA" id="ARBA00004370"/>
    </source>
</evidence>
<dbReference type="AlphaFoldDB" id="A0AA96LHI7"/>
<accession>A0AA96LHI7</accession>
<dbReference type="NCBIfam" id="NF004403">
    <property type="entry name" value="PRK05758.2-4"/>
    <property type="match status" value="1"/>
</dbReference>
<dbReference type="KEGG" id="paun:MJA45_00280"/>
<proteinExistence type="inferred from homology"/>
<dbReference type="SUPFAM" id="SSF47928">
    <property type="entry name" value="N-terminal domain of the delta subunit of the F1F0-ATP synthase"/>
    <property type="match status" value="1"/>
</dbReference>
<evidence type="ECO:0000256" key="5">
    <source>
        <dbReference type="ARBA" id="ARBA00023136"/>
    </source>
</evidence>
<comment type="function">
    <text evidence="8">F(1)F(0) ATP synthase produces ATP from ADP in the presence of a proton or sodium gradient. F-type ATPases consist of two structural domains, F(1) containing the extramembraneous catalytic core and F(0) containing the membrane proton channel, linked together by a central stalk and a peripheral stalk. During catalysis, ATP synthesis in the catalytic domain of F(1) is coupled via a rotary mechanism of the central stalk subunits to proton translocation.</text>
</comment>
<evidence type="ECO:0000256" key="4">
    <source>
        <dbReference type="ARBA" id="ARBA00023065"/>
    </source>
</evidence>
<dbReference type="EMBL" id="CP130318">
    <property type="protein sequence ID" value="WNQ11552.1"/>
    <property type="molecule type" value="Genomic_DNA"/>
</dbReference>
<keyword evidence="6 8" id="KW-0139">CF(1)</keyword>
<dbReference type="Pfam" id="PF00213">
    <property type="entry name" value="OSCP"/>
    <property type="match status" value="1"/>
</dbReference>
<dbReference type="HAMAP" id="MF_01416">
    <property type="entry name" value="ATP_synth_delta_bact"/>
    <property type="match status" value="1"/>
</dbReference>
<dbReference type="GO" id="GO:0005886">
    <property type="term" value="C:plasma membrane"/>
    <property type="evidence" value="ECO:0007669"/>
    <property type="project" value="UniProtKB-SubCell"/>
</dbReference>
<dbReference type="GO" id="GO:0046933">
    <property type="term" value="F:proton-transporting ATP synthase activity, rotational mechanism"/>
    <property type="evidence" value="ECO:0007669"/>
    <property type="project" value="UniProtKB-UniRule"/>
</dbReference>
<evidence type="ECO:0000256" key="2">
    <source>
        <dbReference type="ARBA" id="ARBA00022448"/>
    </source>
</evidence>
<gene>
    <name evidence="8" type="primary">atpH</name>
    <name evidence="9" type="ORF">MJA45_00280</name>
</gene>
<evidence type="ECO:0000256" key="3">
    <source>
        <dbReference type="ARBA" id="ARBA00022781"/>
    </source>
</evidence>
<dbReference type="PRINTS" id="PR00125">
    <property type="entry name" value="ATPASEDELTA"/>
</dbReference>
<name>A0AA96LHI7_9BACL</name>
<comment type="subcellular location">
    <subcellularLocation>
        <location evidence="8">Cell membrane</location>
        <topology evidence="8">Peripheral membrane protein</topology>
    </subcellularLocation>
    <subcellularLocation>
        <location evidence="1">Membrane</location>
    </subcellularLocation>
</comment>
<protein>
    <recommendedName>
        <fullName evidence="8">ATP synthase subunit delta</fullName>
    </recommendedName>
    <alternativeName>
        <fullName evidence="8">ATP synthase F(1) sector subunit delta</fullName>
    </alternativeName>
    <alternativeName>
        <fullName evidence="8">F-type ATPase subunit delta</fullName>
        <shortName evidence="8">F-ATPase subunit delta</shortName>
    </alternativeName>
</protein>
<dbReference type="InterPro" id="IPR020781">
    <property type="entry name" value="ATPase_OSCP/d_CS"/>
</dbReference>
<evidence type="ECO:0000256" key="7">
    <source>
        <dbReference type="ARBA" id="ARBA00023310"/>
    </source>
</evidence>
<keyword evidence="2 8" id="KW-0813">Transport</keyword>
<evidence type="ECO:0000313" key="9">
    <source>
        <dbReference type="EMBL" id="WNQ11552.1"/>
    </source>
</evidence>
<dbReference type="PROSITE" id="PS00389">
    <property type="entry name" value="ATPASE_DELTA"/>
    <property type="match status" value="1"/>
</dbReference>
<dbReference type="NCBIfam" id="TIGR01145">
    <property type="entry name" value="ATP_synt_delta"/>
    <property type="match status" value="1"/>
</dbReference>
<keyword evidence="10" id="KW-1185">Reference proteome</keyword>
<keyword evidence="7 8" id="KW-0066">ATP synthesis</keyword>
<keyword evidence="5 8" id="KW-0472">Membrane</keyword>
<keyword evidence="4 8" id="KW-0406">Ion transport</keyword>
<dbReference type="NCBIfam" id="NF004402">
    <property type="entry name" value="PRK05758.2-2"/>
    <property type="match status" value="1"/>
</dbReference>
<dbReference type="InterPro" id="IPR000711">
    <property type="entry name" value="ATPase_OSCP/dsu"/>
</dbReference>